<dbReference type="InterPro" id="IPR010721">
    <property type="entry name" value="UstE-like"/>
</dbReference>
<feature type="transmembrane region" description="Helical" evidence="1">
    <location>
        <begin position="167"/>
        <end position="186"/>
    </location>
</feature>
<evidence type="ECO:0000313" key="3">
    <source>
        <dbReference type="Proteomes" id="UP000242949"/>
    </source>
</evidence>
<dbReference type="OrthoDB" id="9779233at2"/>
<keyword evidence="3" id="KW-1185">Reference proteome</keyword>
<feature type="transmembrane region" description="Helical" evidence="1">
    <location>
        <begin position="7"/>
        <end position="25"/>
    </location>
</feature>
<dbReference type="Pfam" id="PF06966">
    <property type="entry name" value="DUF1295"/>
    <property type="match status" value="1"/>
</dbReference>
<keyword evidence="1" id="KW-0472">Membrane</keyword>
<protein>
    <submittedName>
        <fullName evidence="2">Steroid 5-alpha reductase family enzyme</fullName>
    </submittedName>
</protein>
<feature type="transmembrane region" description="Helical" evidence="1">
    <location>
        <begin position="215"/>
        <end position="234"/>
    </location>
</feature>
<dbReference type="PANTHER" id="PTHR32251:SF17">
    <property type="entry name" value="STEROID 5-ALPHA REDUCTASE C-TERMINAL DOMAIN-CONTAINING PROTEIN"/>
    <property type="match status" value="1"/>
</dbReference>
<keyword evidence="1" id="KW-0812">Transmembrane</keyword>
<feature type="transmembrane region" description="Helical" evidence="1">
    <location>
        <begin position="31"/>
        <end position="51"/>
    </location>
</feature>
<gene>
    <name evidence="2" type="ORF">SAMN05421734_11018</name>
</gene>
<dbReference type="GO" id="GO:0016020">
    <property type="term" value="C:membrane"/>
    <property type="evidence" value="ECO:0007669"/>
    <property type="project" value="TreeGrafter"/>
</dbReference>
<keyword evidence="1" id="KW-1133">Transmembrane helix</keyword>
<dbReference type="EMBL" id="FMYI01000010">
    <property type="protein sequence ID" value="SDC49945.1"/>
    <property type="molecule type" value="Genomic_DNA"/>
</dbReference>
<reference evidence="3" key="1">
    <citation type="submission" date="2016-09" db="EMBL/GenBank/DDBJ databases">
        <authorList>
            <person name="Varghese N."/>
            <person name="Submissions S."/>
        </authorList>
    </citation>
    <scope>NUCLEOTIDE SEQUENCE [LARGE SCALE GENOMIC DNA]</scope>
    <source>
        <strain evidence="3">S5</strain>
    </source>
</reference>
<evidence type="ECO:0000256" key="1">
    <source>
        <dbReference type="SAM" id="Phobius"/>
    </source>
</evidence>
<dbReference type="PROSITE" id="PS50244">
    <property type="entry name" value="S5A_REDUCTASE"/>
    <property type="match status" value="1"/>
</dbReference>
<sequence>MDKKRLIIYPILFLITLLIATQGFTNVGFDGLLIPLIFTFIYFTIIFLIATAIKNNSIVDIGWGMGFVIGSWLTLFVTDEPTIVSYIVVGFITVWGVRLSARLLKRNYGKPEDFRYAQWRKEWGDKVVLIAFFRVFMVQGIINFIVGSASYSIIRFNDFSLDDASQFVVYIGLLIALTGLLFEVIGDEQLRQHINQKSGKLLQTGLWSVTRHPNYFGEILIWVGLYITGIPMMFTGDVNIVYYAILIISPLIMSLVLIKISTPLLEKNMEKYAEWEEYKKRVPMIFPWGKKG</sequence>
<feature type="transmembrane region" description="Helical" evidence="1">
    <location>
        <begin position="240"/>
        <end position="258"/>
    </location>
</feature>
<dbReference type="Gene3D" id="1.20.120.1630">
    <property type="match status" value="1"/>
</dbReference>
<accession>A0A1G6M4P8</accession>
<dbReference type="STRING" id="1612202.SAMN05421734_11018"/>
<name>A0A1G6M4P8_9BACI</name>
<organism evidence="2 3">
    <name type="scientific">Pelagirhabdus alkalitolerans</name>
    <dbReference type="NCBI Taxonomy" id="1612202"/>
    <lineage>
        <taxon>Bacteria</taxon>
        <taxon>Bacillati</taxon>
        <taxon>Bacillota</taxon>
        <taxon>Bacilli</taxon>
        <taxon>Bacillales</taxon>
        <taxon>Bacillaceae</taxon>
        <taxon>Pelagirhabdus</taxon>
    </lineage>
</organism>
<dbReference type="RefSeq" id="WP_090796720.1">
    <property type="nucleotide sequence ID" value="NZ_FMYI01000010.1"/>
</dbReference>
<feature type="transmembrane region" description="Helical" evidence="1">
    <location>
        <begin position="58"/>
        <end position="77"/>
    </location>
</feature>
<feature type="transmembrane region" description="Helical" evidence="1">
    <location>
        <begin position="127"/>
        <end position="147"/>
    </location>
</feature>
<dbReference type="Proteomes" id="UP000242949">
    <property type="component" value="Unassembled WGS sequence"/>
</dbReference>
<evidence type="ECO:0000313" key="2">
    <source>
        <dbReference type="EMBL" id="SDC49945.1"/>
    </source>
</evidence>
<dbReference type="PANTHER" id="PTHR32251">
    <property type="entry name" value="3-OXO-5-ALPHA-STEROID 4-DEHYDROGENASE"/>
    <property type="match status" value="1"/>
</dbReference>
<proteinExistence type="predicted"/>
<dbReference type="AlphaFoldDB" id="A0A1G6M4P8"/>
<feature type="transmembrane region" description="Helical" evidence="1">
    <location>
        <begin position="83"/>
        <end position="101"/>
    </location>
</feature>